<dbReference type="Proteomes" id="UP001530293">
    <property type="component" value="Unassembled WGS sequence"/>
</dbReference>
<dbReference type="CDD" id="cd03713">
    <property type="entry name" value="EFG_mtEFG_C"/>
    <property type="match status" value="1"/>
</dbReference>
<comment type="subcellular location">
    <subcellularLocation>
        <location evidence="1">Plastid</location>
        <location evidence="1">Chloroplast</location>
    </subcellularLocation>
</comment>
<dbReference type="Gene3D" id="3.30.70.870">
    <property type="entry name" value="Elongation Factor G (Translational Gtpase), domain 3"/>
    <property type="match status" value="1"/>
</dbReference>
<protein>
    <recommendedName>
        <fullName evidence="6">Tr-type G domain-containing protein</fullName>
    </recommendedName>
</protein>
<keyword evidence="3" id="KW-0648">Protein biosynthesis</keyword>
<dbReference type="SMART" id="SM00838">
    <property type="entry name" value="EFG_C"/>
    <property type="match status" value="1"/>
</dbReference>
<feature type="domain" description="Tr-type G" evidence="6">
    <location>
        <begin position="138"/>
        <end position="536"/>
    </location>
</feature>
<keyword evidence="2" id="KW-0547">Nucleotide-binding</keyword>
<sequence length="1064" mass="114266">MPPIPTARIVLFSRSSSLLCRQSCSGCSSIPSLSMRRRRMMNRPYWAATISSTSTIASLPQSSWQGLRNNLHHCRHIYHYFHENVSSSRLQLPQLRRRSSVHFSTLPTNSNNSNDSDSDNDDDINFFKSSCPHHRRLSSIRNVGIFAHVDAGKTTVTERMLALSGIVRHPGSVDGGDTVTDYLPAERERGITIQSAAVGFEWCVPPPPPSSPNSVGSRSKGVERSNGKTVSINLVDTPGHVDFSVEVHRSVAVLDGAILVVDAVAGAQAQTETVWRAIRNTDASSTNNKDDASDSNNNNNTMGGVTRIHGTHAHEPLPALMFINKMDREGADFQCAMQSVKSKLRGSNPIPIQIPLYRTSSSSHRSSSNGGGGGGVIVANHDHGEYIGLVDLIHMRAIIYPANSESLSVEEAAPTVIPLLGRANQQQQQQLQSELSPSVLEAALNARRELIVHLANVDEIMEDSYLMAMMSQEEEDEETSGSCSIIETISTEEIQSSLRRMTLARRIMPTMCGAALRGLGVEPVLDCVAEYLPCPLDRLPPQLSLLGNNVSSQPPGGVGQKHNKSGNADDDDDDGKSTIRLGHPLHQSTLAYVFKVLHMKGRGGSGDGRVAFARVYSGTLKSRDSVRVISPGMIGSSLSDNEGGKNKKQKHPVERIGGMLELSGGTFGNLPDGMCRSGDVCALVGLKSVVTGDTLLSTSVASDGGTSDAKKKGSKTSKVNDVHWKQYMEGVHLSGLTSPKPVLTLRVEANSVSEQTRLSAALAMLAVEDPSLVIEETPTTTLISGLGELHMEIVLDRLRREFGLVVRTGKPAVSYRETISLKDGDEAETDGLVEYDRTVGAVRLQGAVQLRLVQSVDKSLDDSRLGIESCFPPNDPVVTLSSEIRSFFNLDPKPTPNESEHKYPPALQAILSGVRGSLKRGRLGPYPLANIECHVMSAHSELSSPDTLPGAMRAAAANAATTLLESLAKDGKMVILEPKMNVEIWVPSARVGDVLSDLTGRRGTVGDVAMADEVGGGSGHVKSMVRAEVPLVEILGYANSLRSLTGGEGAFSAEYKGHAPQDGM</sequence>
<evidence type="ECO:0000256" key="5">
    <source>
        <dbReference type="SAM" id="MobiDB-lite"/>
    </source>
</evidence>
<dbReference type="Pfam" id="PF00679">
    <property type="entry name" value="EFG_C"/>
    <property type="match status" value="1"/>
</dbReference>
<dbReference type="AlphaFoldDB" id="A0ABD3M8A7"/>
<dbReference type="InterPro" id="IPR041095">
    <property type="entry name" value="EFG_II"/>
</dbReference>
<dbReference type="SUPFAM" id="SSF50447">
    <property type="entry name" value="Translation proteins"/>
    <property type="match status" value="1"/>
</dbReference>
<keyword evidence="8" id="KW-1185">Reference proteome</keyword>
<evidence type="ECO:0000256" key="1">
    <source>
        <dbReference type="ARBA" id="ARBA00004229"/>
    </source>
</evidence>
<dbReference type="FunFam" id="3.30.70.240:FF:000001">
    <property type="entry name" value="Elongation factor G"/>
    <property type="match status" value="1"/>
</dbReference>
<reference evidence="7 8" key="1">
    <citation type="submission" date="2024-10" db="EMBL/GenBank/DDBJ databases">
        <title>Updated reference genomes for cyclostephanoid diatoms.</title>
        <authorList>
            <person name="Roberts W.R."/>
            <person name="Alverson A.J."/>
        </authorList>
    </citation>
    <scope>NUCLEOTIDE SEQUENCE [LARGE SCALE GENOMIC DNA]</scope>
    <source>
        <strain evidence="7 8">AJA232-27</strain>
    </source>
</reference>
<comment type="caution">
    <text evidence="7">The sequence shown here is derived from an EMBL/GenBank/DDBJ whole genome shotgun (WGS) entry which is preliminary data.</text>
</comment>
<dbReference type="InterPro" id="IPR031157">
    <property type="entry name" value="G_TR_CS"/>
</dbReference>
<dbReference type="PROSITE" id="PS00301">
    <property type="entry name" value="G_TR_1"/>
    <property type="match status" value="1"/>
</dbReference>
<dbReference type="CDD" id="cd16262">
    <property type="entry name" value="EFG_III"/>
    <property type="match status" value="1"/>
</dbReference>
<proteinExistence type="predicted"/>
<dbReference type="PROSITE" id="PS51722">
    <property type="entry name" value="G_TR_2"/>
    <property type="match status" value="1"/>
</dbReference>
<dbReference type="SUPFAM" id="SSF54980">
    <property type="entry name" value="EF-G C-terminal domain-like"/>
    <property type="match status" value="2"/>
</dbReference>
<keyword evidence="4" id="KW-0342">GTP-binding</keyword>
<feature type="region of interest" description="Disordered" evidence="5">
    <location>
        <begin position="280"/>
        <end position="303"/>
    </location>
</feature>
<dbReference type="EMBL" id="JALLBG020000195">
    <property type="protein sequence ID" value="KAL3759973.1"/>
    <property type="molecule type" value="Genomic_DNA"/>
</dbReference>
<dbReference type="InterPro" id="IPR009000">
    <property type="entry name" value="Transl_B-barrel_sf"/>
</dbReference>
<feature type="compositionally biased region" description="Polar residues" evidence="5">
    <location>
        <begin position="545"/>
        <end position="554"/>
    </location>
</feature>
<feature type="region of interest" description="Disordered" evidence="5">
    <location>
        <begin position="545"/>
        <end position="581"/>
    </location>
</feature>
<dbReference type="Gene3D" id="3.30.70.240">
    <property type="match status" value="1"/>
</dbReference>
<organism evidence="7 8">
    <name type="scientific">Discostella pseudostelligera</name>
    <dbReference type="NCBI Taxonomy" id="259834"/>
    <lineage>
        <taxon>Eukaryota</taxon>
        <taxon>Sar</taxon>
        <taxon>Stramenopiles</taxon>
        <taxon>Ochrophyta</taxon>
        <taxon>Bacillariophyta</taxon>
        <taxon>Coscinodiscophyceae</taxon>
        <taxon>Thalassiosirophycidae</taxon>
        <taxon>Stephanodiscales</taxon>
        <taxon>Stephanodiscaceae</taxon>
        <taxon>Discostella</taxon>
    </lineage>
</organism>
<dbReference type="GO" id="GO:0006412">
    <property type="term" value="P:translation"/>
    <property type="evidence" value="ECO:0007669"/>
    <property type="project" value="UniProtKB-KW"/>
</dbReference>
<dbReference type="GO" id="GO:0005525">
    <property type="term" value="F:GTP binding"/>
    <property type="evidence" value="ECO:0007669"/>
    <property type="project" value="UniProtKB-KW"/>
</dbReference>
<dbReference type="GO" id="GO:0009507">
    <property type="term" value="C:chloroplast"/>
    <property type="evidence" value="ECO:0007669"/>
    <property type="project" value="UniProtKB-SubCell"/>
</dbReference>
<dbReference type="InterPro" id="IPR027417">
    <property type="entry name" value="P-loop_NTPase"/>
</dbReference>
<evidence type="ECO:0000313" key="8">
    <source>
        <dbReference type="Proteomes" id="UP001530293"/>
    </source>
</evidence>
<dbReference type="Pfam" id="PF00009">
    <property type="entry name" value="GTP_EFTU"/>
    <property type="match status" value="1"/>
</dbReference>
<dbReference type="PANTHER" id="PTHR43261:SF1">
    <property type="entry name" value="RIBOSOME-RELEASING FACTOR 2, MITOCHONDRIAL"/>
    <property type="match status" value="1"/>
</dbReference>
<dbReference type="InterPro" id="IPR009022">
    <property type="entry name" value="EFG_III"/>
</dbReference>
<feature type="region of interest" description="Disordered" evidence="5">
    <location>
        <begin position="204"/>
        <end position="226"/>
    </location>
</feature>
<name>A0ABD3M8A7_9STRA</name>
<accession>A0ABD3M8A7</accession>
<dbReference type="InterPro" id="IPR000795">
    <property type="entry name" value="T_Tr_GTP-bd_dom"/>
</dbReference>
<evidence type="ECO:0000259" key="6">
    <source>
        <dbReference type="PROSITE" id="PS51722"/>
    </source>
</evidence>
<dbReference type="InterPro" id="IPR035647">
    <property type="entry name" value="EFG_III/V"/>
</dbReference>
<evidence type="ECO:0000256" key="4">
    <source>
        <dbReference type="ARBA" id="ARBA00023134"/>
    </source>
</evidence>
<gene>
    <name evidence="7" type="ORF">ACHAWU_000596</name>
</gene>
<dbReference type="SUPFAM" id="SSF52540">
    <property type="entry name" value="P-loop containing nucleoside triphosphate hydrolases"/>
    <property type="match status" value="2"/>
</dbReference>
<dbReference type="Pfam" id="PF14492">
    <property type="entry name" value="EFG_III"/>
    <property type="match status" value="1"/>
</dbReference>
<dbReference type="Gene3D" id="3.40.50.300">
    <property type="entry name" value="P-loop containing nucleotide triphosphate hydrolases"/>
    <property type="match status" value="1"/>
</dbReference>
<dbReference type="InterPro" id="IPR000640">
    <property type="entry name" value="EFG_V-like"/>
</dbReference>
<evidence type="ECO:0000313" key="7">
    <source>
        <dbReference type="EMBL" id="KAL3759973.1"/>
    </source>
</evidence>
<dbReference type="InterPro" id="IPR035649">
    <property type="entry name" value="EFG_V"/>
</dbReference>
<dbReference type="Gene3D" id="2.40.30.10">
    <property type="entry name" value="Translation factors"/>
    <property type="match status" value="1"/>
</dbReference>
<evidence type="ECO:0000256" key="2">
    <source>
        <dbReference type="ARBA" id="ARBA00022741"/>
    </source>
</evidence>
<dbReference type="PANTHER" id="PTHR43261">
    <property type="entry name" value="TRANSLATION ELONGATION FACTOR G-RELATED"/>
    <property type="match status" value="1"/>
</dbReference>
<evidence type="ECO:0000256" key="3">
    <source>
        <dbReference type="ARBA" id="ARBA00022917"/>
    </source>
</evidence>
<dbReference type="PRINTS" id="PR00315">
    <property type="entry name" value="ELONGATNFCT"/>
</dbReference>
<dbReference type="InterPro" id="IPR005225">
    <property type="entry name" value="Small_GTP-bd"/>
</dbReference>
<dbReference type="NCBIfam" id="TIGR00231">
    <property type="entry name" value="small_GTP"/>
    <property type="match status" value="1"/>
</dbReference>